<dbReference type="Pfam" id="PF02866">
    <property type="entry name" value="Ldh_1_C"/>
    <property type="match status" value="1"/>
</dbReference>
<dbReference type="CDD" id="cd01339">
    <property type="entry name" value="LDH-like_MDH"/>
    <property type="match status" value="1"/>
</dbReference>
<gene>
    <name evidence="5" type="ORF">METZ01_LOCUS285631</name>
</gene>
<sequence>NMITIIGAGKVGGSAALHCAIKQLDDQILLLDIAEGLPQGEAMDLNHLLSEQGIDVEISGSNNYEDMKGSDIVVVVAGAGRKPGMTRMDLLKINAGVVKDVVGNIKKHADNSLIIPVTNPLDPMAYITYKTSGFEKNRVFGMGGMLDLSRFKQFIHEATNGTRKDIDAMVIGEHGENMLPLTRFAQVSGKSLPTILSQEKLDEIFTLTKNVAAEVIKLKGATVHAPGNAISSMIESVVKDKKQVMPVSTYLDGEYGYSDVTIGVPAVIGKNGVEKINELDLNQDEKEWFDKGVNSVKNALAGIDI</sequence>
<feature type="non-terminal residue" evidence="5">
    <location>
        <position position="1"/>
    </location>
</feature>
<accession>A0A382LCD7</accession>
<evidence type="ECO:0000256" key="1">
    <source>
        <dbReference type="ARBA" id="ARBA00023002"/>
    </source>
</evidence>
<organism evidence="5">
    <name type="scientific">marine metagenome</name>
    <dbReference type="NCBI Taxonomy" id="408172"/>
    <lineage>
        <taxon>unclassified sequences</taxon>
        <taxon>metagenomes</taxon>
        <taxon>ecological metagenomes</taxon>
    </lineage>
</organism>
<dbReference type="InterPro" id="IPR036291">
    <property type="entry name" value="NAD(P)-bd_dom_sf"/>
</dbReference>
<feature type="domain" description="Lactate/malate dehydrogenase N-terminal" evidence="3">
    <location>
        <begin position="3"/>
        <end position="141"/>
    </location>
</feature>
<dbReference type="PANTHER" id="PTHR43128:SF16">
    <property type="entry name" value="L-LACTATE DEHYDROGENASE"/>
    <property type="match status" value="1"/>
</dbReference>
<dbReference type="PIRSF" id="PIRSF000102">
    <property type="entry name" value="Lac_mal_DH"/>
    <property type="match status" value="1"/>
</dbReference>
<keyword evidence="1" id="KW-0560">Oxidoreductase</keyword>
<dbReference type="InterPro" id="IPR001236">
    <property type="entry name" value="Lactate/malate_DH_N"/>
</dbReference>
<proteinExistence type="predicted"/>
<dbReference type="Gene3D" id="3.40.50.720">
    <property type="entry name" value="NAD(P)-binding Rossmann-like Domain"/>
    <property type="match status" value="1"/>
</dbReference>
<evidence type="ECO:0008006" key="6">
    <source>
        <dbReference type="Google" id="ProtNLM"/>
    </source>
</evidence>
<dbReference type="GO" id="GO:0004459">
    <property type="term" value="F:L-lactate dehydrogenase (NAD+) activity"/>
    <property type="evidence" value="ECO:0007669"/>
    <property type="project" value="TreeGrafter"/>
</dbReference>
<evidence type="ECO:0000259" key="4">
    <source>
        <dbReference type="Pfam" id="PF02866"/>
    </source>
</evidence>
<dbReference type="EMBL" id="UINC01085332">
    <property type="protein sequence ID" value="SVC32777.1"/>
    <property type="molecule type" value="Genomic_DNA"/>
</dbReference>
<dbReference type="GO" id="GO:0006089">
    <property type="term" value="P:lactate metabolic process"/>
    <property type="evidence" value="ECO:0007669"/>
    <property type="project" value="TreeGrafter"/>
</dbReference>
<dbReference type="PRINTS" id="PR00086">
    <property type="entry name" value="LLDHDRGNASE"/>
</dbReference>
<evidence type="ECO:0000259" key="3">
    <source>
        <dbReference type="Pfam" id="PF00056"/>
    </source>
</evidence>
<protein>
    <recommendedName>
        <fullName evidence="6">Lactate/malate dehydrogenase N-terminal domain-containing protein</fullName>
    </recommendedName>
</protein>
<dbReference type="SUPFAM" id="SSF56327">
    <property type="entry name" value="LDH C-terminal domain-like"/>
    <property type="match status" value="1"/>
</dbReference>
<name>A0A382LCD7_9ZZZZ</name>
<dbReference type="PANTHER" id="PTHR43128">
    <property type="entry name" value="L-2-HYDROXYCARBOXYLATE DEHYDROGENASE (NAD(P)(+))"/>
    <property type="match status" value="1"/>
</dbReference>
<evidence type="ECO:0000256" key="2">
    <source>
        <dbReference type="ARBA" id="ARBA00023027"/>
    </source>
</evidence>
<dbReference type="SUPFAM" id="SSF51735">
    <property type="entry name" value="NAD(P)-binding Rossmann-fold domains"/>
    <property type="match status" value="1"/>
</dbReference>
<dbReference type="InterPro" id="IPR011275">
    <property type="entry name" value="Malate_DH_type3"/>
</dbReference>
<keyword evidence="2" id="KW-0520">NAD</keyword>
<dbReference type="InterPro" id="IPR022383">
    <property type="entry name" value="Lactate/malate_DH_C"/>
</dbReference>
<dbReference type="FunFam" id="3.40.50.720:FF:000018">
    <property type="entry name" value="Malate dehydrogenase"/>
    <property type="match status" value="1"/>
</dbReference>
<dbReference type="InterPro" id="IPR001557">
    <property type="entry name" value="L-lactate/malate_DH"/>
</dbReference>
<dbReference type="Gene3D" id="3.90.110.10">
    <property type="entry name" value="Lactate dehydrogenase/glycoside hydrolase, family 4, C-terminal"/>
    <property type="match status" value="1"/>
</dbReference>
<dbReference type="NCBIfam" id="NF004863">
    <property type="entry name" value="PRK06223.1"/>
    <property type="match status" value="1"/>
</dbReference>
<evidence type="ECO:0000313" key="5">
    <source>
        <dbReference type="EMBL" id="SVC32777.1"/>
    </source>
</evidence>
<dbReference type="Pfam" id="PF00056">
    <property type="entry name" value="Ldh_1_N"/>
    <property type="match status" value="1"/>
</dbReference>
<reference evidence="5" key="1">
    <citation type="submission" date="2018-05" db="EMBL/GenBank/DDBJ databases">
        <authorList>
            <person name="Lanie J.A."/>
            <person name="Ng W.-L."/>
            <person name="Kazmierczak K.M."/>
            <person name="Andrzejewski T.M."/>
            <person name="Davidsen T.M."/>
            <person name="Wayne K.J."/>
            <person name="Tettelin H."/>
            <person name="Glass J.I."/>
            <person name="Rusch D."/>
            <person name="Podicherti R."/>
            <person name="Tsui H.-C.T."/>
            <person name="Winkler M.E."/>
        </authorList>
    </citation>
    <scope>NUCLEOTIDE SEQUENCE</scope>
</reference>
<dbReference type="InterPro" id="IPR015955">
    <property type="entry name" value="Lactate_DH/Glyco_Ohase_4_C"/>
</dbReference>
<feature type="domain" description="Lactate/malate dehydrogenase C-terminal" evidence="4">
    <location>
        <begin position="146"/>
        <end position="300"/>
    </location>
</feature>
<dbReference type="AlphaFoldDB" id="A0A382LCD7"/>